<dbReference type="EMBL" id="FNBD01000003">
    <property type="protein sequence ID" value="SDE75500.1"/>
    <property type="molecule type" value="Genomic_DNA"/>
</dbReference>
<reference evidence="3" key="1">
    <citation type="submission" date="2016-10" db="EMBL/GenBank/DDBJ databases">
        <authorList>
            <person name="Varghese N."/>
            <person name="Submissions S."/>
        </authorList>
    </citation>
    <scope>NUCLEOTIDE SEQUENCE [LARGE SCALE GENOMIC DNA]</scope>
    <source>
        <strain evidence="3">DSM 24729</strain>
    </source>
</reference>
<accession>A0A1G7FHW2</accession>
<feature type="chain" id="PRO_5010328665" description="Lipocalin-like domain-containing protein" evidence="1">
    <location>
        <begin position="19"/>
        <end position="137"/>
    </location>
</feature>
<dbReference type="AlphaFoldDB" id="A0A1G7FHW2"/>
<organism evidence="2 3">
    <name type="scientific">Cellulophaga baltica</name>
    <dbReference type="NCBI Taxonomy" id="76594"/>
    <lineage>
        <taxon>Bacteria</taxon>
        <taxon>Pseudomonadati</taxon>
        <taxon>Bacteroidota</taxon>
        <taxon>Flavobacteriia</taxon>
        <taxon>Flavobacteriales</taxon>
        <taxon>Flavobacteriaceae</taxon>
        <taxon>Cellulophaga</taxon>
    </lineage>
</organism>
<dbReference type="Proteomes" id="UP000182114">
    <property type="component" value="Unassembled WGS sequence"/>
</dbReference>
<evidence type="ECO:0000256" key="1">
    <source>
        <dbReference type="SAM" id="SignalP"/>
    </source>
</evidence>
<keyword evidence="1" id="KW-0732">Signal</keyword>
<name>A0A1G7FHW2_9FLAO</name>
<gene>
    <name evidence="2" type="ORF">SAMN04487992_103276</name>
</gene>
<proteinExistence type="predicted"/>
<feature type="signal peptide" evidence="1">
    <location>
        <begin position="1"/>
        <end position="18"/>
    </location>
</feature>
<sequence length="137" mass="16032">MRQIIIFILVLSAFSVSAQEEPILNFDILGYWSQSPIPSESKDVVVYTRSEPGRGSLIMNFRKSGVYRSYSTNLNGPNRCGNYIARRTDHWGKYEYNKDQETIDIYSYGGKFEYTWEVHQLGDDKIELVKNNRRRAY</sequence>
<evidence type="ECO:0000313" key="2">
    <source>
        <dbReference type="EMBL" id="SDE75500.1"/>
    </source>
</evidence>
<evidence type="ECO:0008006" key="4">
    <source>
        <dbReference type="Google" id="ProtNLM"/>
    </source>
</evidence>
<protein>
    <recommendedName>
        <fullName evidence="4">Lipocalin-like domain-containing protein</fullName>
    </recommendedName>
</protein>
<evidence type="ECO:0000313" key="3">
    <source>
        <dbReference type="Proteomes" id="UP000182114"/>
    </source>
</evidence>
<keyword evidence="3" id="KW-1185">Reference proteome</keyword>